<comment type="similarity">
    <text evidence="2">Belongs to the arthropod CHH/MIH/GIH/VIH hormone family.</text>
</comment>
<dbReference type="SUPFAM" id="SSF81778">
    <property type="entry name" value="Crustacean CHH/MIH/GIH neurohormone"/>
    <property type="match status" value="1"/>
</dbReference>
<evidence type="ECO:0000313" key="6">
    <source>
        <dbReference type="EMBL" id="RWS01239.1"/>
    </source>
</evidence>
<dbReference type="Pfam" id="PF01147">
    <property type="entry name" value="Crust_neurohorm"/>
    <property type="match status" value="1"/>
</dbReference>
<keyword evidence="4" id="KW-0732">Signal</keyword>
<dbReference type="EMBL" id="NCKU01009571">
    <property type="protein sequence ID" value="RWS01239.1"/>
    <property type="molecule type" value="Genomic_DNA"/>
</dbReference>
<evidence type="ECO:0000256" key="2">
    <source>
        <dbReference type="ARBA" id="ARBA00005447"/>
    </source>
</evidence>
<protein>
    <submittedName>
        <fullName evidence="5">Ion transport peptide-like isoform X1</fullName>
    </submittedName>
</protein>
<reference evidence="5 7" key="1">
    <citation type="journal article" date="2018" name="Gigascience">
        <title>Genomes of trombidid mites reveal novel predicted allergens and laterally-transferred genes associated with secondary metabolism.</title>
        <authorList>
            <person name="Dong X."/>
            <person name="Chaisiri K."/>
            <person name="Xia D."/>
            <person name="Armstrong S.D."/>
            <person name="Fang Y."/>
            <person name="Donnelly M.J."/>
            <person name="Kadowaki T."/>
            <person name="McGarry J.W."/>
            <person name="Darby A.C."/>
            <person name="Makepeace B.L."/>
        </authorList>
    </citation>
    <scope>NUCLEOTIDE SEQUENCE [LARGE SCALE GENOMIC DNA]</scope>
    <source>
        <strain evidence="5">UoL-WK</strain>
    </source>
</reference>
<keyword evidence="3" id="KW-1015">Disulfide bond</keyword>
<evidence type="ECO:0000313" key="7">
    <source>
        <dbReference type="Proteomes" id="UP000285301"/>
    </source>
</evidence>
<feature type="disulfide bond" evidence="3">
    <location>
        <begin position="50"/>
        <end position="66"/>
    </location>
</feature>
<dbReference type="InterPro" id="IPR035957">
    <property type="entry name" value="Crust_neurohorm_sf"/>
</dbReference>
<evidence type="ECO:0000313" key="5">
    <source>
        <dbReference type="EMBL" id="RWR98645.1"/>
    </source>
</evidence>
<evidence type="ECO:0000256" key="4">
    <source>
        <dbReference type="SAM" id="SignalP"/>
    </source>
</evidence>
<feature type="signal peptide" evidence="4">
    <location>
        <begin position="1"/>
        <end position="27"/>
    </location>
</feature>
<dbReference type="GO" id="GO:0005184">
    <property type="term" value="F:neuropeptide hormone activity"/>
    <property type="evidence" value="ECO:0007669"/>
    <property type="project" value="InterPro"/>
</dbReference>
<feature type="chain" id="PRO_5036112706" evidence="4">
    <location>
        <begin position="28"/>
        <end position="107"/>
    </location>
</feature>
<dbReference type="PANTHER" id="PTHR35981">
    <property type="entry name" value="ION TRANSPORT PEPTIDE, ISOFORM C"/>
    <property type="match status" value="1"/>
</dbReference>
<feature type="disulfide bond" evidence="3">
    <location>
        <begin position="53"/>
        <end position="79"/>
    </location>
</feature>
<evidence type="ECO:0000256" key="3">
    <source>
        <dbReference type="PIRSR" id="PIRSR631098-51"/>
    </source>
</evidence>
<dbReference type="EMBL" id="NCKU01020090">
    <property type="protein sequence ID" value="RWR98645.1"/>
    <property type="molecule type" value="Genomic_DNA"/>
</dbReference>
<organism evidence="5 7">
    <name type="scientific">Dinothrombium tinctorium</name>
    <dbReference type="NCBI Taxonomy" id="1965070"/>
    <lineage>
        <taxon>Eukaryota</taxon>
        <taxon>Metazoa</taxon>
        <taxon>Ecdysozoa</taxon>
        <taxon>Arthropoda</taxon>
        <taxon>Chelicerata</taxon>
        <taxon>Arachnida</taxon>
        <taxon>Acari</taxon>
        <taxon>Acariformes</taxon>
        <taxon>Trombidiformes</taxon>
        <taxon>Prostigmata</taxon>
        <taxon>Anystina</taxon>
        <taxon>Parasitengona</taxon>
        <taxon>Trombidioidea</taxon>
        <taxon>Trombidiidae</taxon>
        <taxon>Dinothrombium</taxon>
    </lineage>
</organism>
<dbReference type="STRING" id="1965070.A0A443Q6L8"/>
<dbReference type="GO" id="GO:0005576">
    <property type="term" value="C:extracellular region"/>
    <property type="evidence" value="ECO:0007669"/>
    <property type="project" value="InterPro"/>
</dbReference>
<evidence type="ECO:0000256" key="1">
    <source>
        <dbReference type="ARBA" id="ARBA00003845"/>
    </source>
</evidence>
<dbReference type="InterPro" id="IPR001166">
    <property type="entry name" value="Hyperglycemic"/>
</dbReference>
<sequence length="107" mass="12526">KMNSSIGFLISLLFLLLFLFNLNSAIAYPYGRGCRGIDNQSYSARLDRVCYDCYNLFREPKIYLMCTQDCFTSDYFKACLDALFFDEDEVEYFKKMIKQLHGASPEF</sequence>
<feature type="non-terminal residue" evidence="5">
    <location>
        <position position="1"/>
    </location>
</feature>
<dbReference type="PRINTS" id="PR00550">
    <property type="entry name" value="HYPRGLYCEMIC"/>
</dbReference>
<dbReference type="PANTHER" id="PTHR35981:SF2">
    <property type="entry name" value="ION TRANSPORT PEPTIDE, ISOFORM C"/>
    <property type="match status" value="1"/>
</dbReference>
<proteinExistence type="inferred from homology"/>
<gene>
    <name evidence="6" type="ORF">B4U79_00457</name>
    <name evidence="5" type="ORF">B4U79_13677</name>
</gene>
<dbReference type="OrthoDB" id="6365952at2759"/>
<name>A0A443Q6L8_9ACAR</name>
<reference evidence="5" key="2">
    <citation type="submission" date="2018-11" db="EMBL/GenBank/DDBJ databases">
        <title>Trombidioid mite genomics.</title>
        <authorList>
            <person name="Dong X."/>
        </authorList>
    </citation>
    <scope>NUCLEOTIDE SEQUENCE</scope>
    <source>
        <strain evidence="5">UoL-WK</strain>
    </source>
</reference>
<keyword evidence="7" id="KW-1185">Reference proteome</keyword>
<dbReference type="GO" id="GO:0007623">
    <property type="term" value="P:circadian rhythm"/>
    <property type="evidence" value="ECO:0007669"/>
    <property type="project" value="TreeGrafter"/>
</dbReference>
<comment type="caution">
    <text evidence="5">The sequence shown here is derived from an EMBL/GenBank/DDBJ whole genome shotgun (WGS) entry which is preliminary data.</text>
</comment>
<accession>A0A443Q6L8</accession>
<dbReference type="Proteomes" id="UP000285301">
    <property type="component" value="Unassembled WGS sequence"/>
</dbReference>
<feature type="disulfide bond" evidence="3">
    <location>
        <begin position="34"/>
        <end position="70"/>
    </location>
</feature>
<comment type="function">
    <text evidence="1">May increase the toxicity of alpha-latrotoxin and/or other venom components. Is non-toxic to mice and to the cockroach Periplaneta americana.</text>
</comment>
<dbReference type="AlphaFoldDB" id="A0A443Q6L8"/>
<dbReference type="InterPro" id="IPR031098">
    <property type="entry name" value="Crust_neurohorm"/>
</dbReference>
<dbReference type="Gene3D" id="1.10.2010.10">
    <property type="entry name" value="Crustacean CHH/MIH/GIH neurohormone"/>
    <property type="match status" value="1"/>
</dbReference>